<evidence type="ECO:0000313" key="2">
    <source>
        <dbReference type="Proteomes" id="UP000229706"/>
    </source>
</evidence>
<evidence type="ECO:0000313" key="1">
    <source>
        <dbReference type="EMBL" id="PJB88039.1"/>
    </source>
</evidence>
<name>A0A2M8DCC4_9BACT</name>
<protein>
    <recommendedName>
        <fullName evidence="3">Response regulatory domain-containing protein</fullName>
    </recommendedName>
</protein>
<comment type="caution">
    <text evidence="1">The sequence shown here is derived from an EMBL/GenBank/DDBJ whole genome shotgun (WGS) entry which is preliminary data.</text>
</comment>
<evidence type="ECO:0008006" key="3">
    <source>
        <dbReference type="Google" id="ProtNLM"/>
    </source>
</evidence>
<proteinExistence type="predicted"/>
<organism evidence="1 2">
    <name type="scientific">Candidatus Roizmanbacteria bacterium CG_4_9_14_0_8_um_filter_34_12</name>
    <dbReference type="NCBI Taxonomy" id="1974840"/>
    <lineage>
        <taxon>Bacteria</taxon>
        <taxon>Candidatus Roizmaniibacteriota</taxon>
    </lineage>
</organism>
<dbReference type="AlphaFoldDB" id="A0A2M8DCC4"/>
<sequence length="119" mass="13658">MVLTKKILILEDNLLVLSKILANLEILEQDQPYSLSLVILTDYQQVEDYINNNPKAQFDIILLDRDCKLNGSFHNLNFERFDVNRIISISSIPDYNQEARKRGVIVTAKQNVIPVKTGI</sequence>
<dbReference type="Proteomes" id="UP000229706">
    <property type="component" value="Unassembled WGS sequence"/>
</dbReference>
<accession>A0A2M8DCC4</accession>
<reference evidence="2" key="1">
    <citation type="submission" date="2017-09" db="EMBL/GenBank/DDBJ databases">
        <title>Depth-based differentiation of microbial function through sediment-hosted aquifers and enrichment of novel symbionts in the deep terrestrial subsurface.</title>
        <authorList>
            <person name="Probst A.J."/>
            <person name="Ladd B."/>
            <person name="Jarett J.K."/>
            <person name="Geller-Mcgrath D.E."/>
            <person name="Sieber C.M.K."/>
            <person name="Emerson J.B."/>
            <person name="Anantharaman K."/>
            <person name="Thomas B.C."/>
            <person name="Malmstrom R."/>
            <person name="Stieglmeier M."/>
            <person name="Klingl A."/>
            <person name="Woyke T."/>
            <person name="Ryan C.M."/>
            <person name="Banfield J.F."/>
        </authorList>
    </citation>
    <scope>NUCLEOTIDE SEQUENCE [LARGE SCALE GENOMIC DNA]</scope>
</reference>
<dbReference type="EMBL" id="PFTH01000148">
    <property type="protein sequence ID" value="PJB88039.1"/>
    <property type="molecule type" value="Genomic_DNA"/>
</dbReference>
<gene>
    <name evidence="1" type="ORF">CO083_03835</name>
</gene>